<dbReference type="HOGENOM" id="CLU_1283257_0_0_1"/>
<keyword evidence="3" id="KW-1185">Reference proteome</keyword>
<dbReference type="VEuPathDB" id="FungiDB:Z518_08857"/>
<evidence type="ECO:0000256" key="1">
    <source>
        <dbReference type="SAM" id="MobiDB-lite"/>
    </source>
</evidence>
<organism evidence="2 3">
    <name type="scientific">Rhinocladiella mackenziei CBS 650.93</name>
    <dbReference type="NCBI Taxonomy" id="1442369"/>
    <lineage>
        <taxon>Eukaryota</taxon>
        <taxon>Fungi</taxon>
        <taxon>Dikarya</taxon>
        <taxon>Ascomycota</taxon>
        <taxon>Pezizomycotina</taxon>
        <taxon>Eurotiomycetes</taxon>
        <taxon>Chaetothyriomycetidae</taxon>
        <taxon>Chaetothyriales</taxon>
        <taxon>Herpotrichiellaceae</taxon>
        <taxon>Rhinocladiella</taxon>
    </lineage>
</organism>
<dbReference type="OrthoDB" id="4120804at2759"/>
<evidence type="ECO:0000313" key="3">
    <source>
        <dbReference type="Proteomes" id="UP000053617"/>
    </source>
</evidence>
<dbReference type="RefSeq" id="XP_013270050.1">
    <property type="nucleotide sequence ID" value="XM_013414596.1"/>
</dbReference>
<dbReference type="AlphaFoldDB" id="A0A0D2IAQ1"/>
<protein>
    <submittedName>
        <fullName evidence="2">Uncharacterized protein</fullName>
    </submittedName>
</protein>
<dbReference type="EMBL" id="KN847480">
    <property type="protein sequence ID" value="KIX02914.1"/>
    <property type="molecule type" value="Genomic_DNA"/>
</dbReference>
<accession>A0A0D2IAQ1</accession>
<name>A0A0D2IAQ1_9EURO</name>
<sequence length="218" mass="24068">MAEYQYHPVGGPPTPPESPLKEKFIAKELAHLRHVPTPPGLEATKNEDDDALQNAESLGDFLNYQAPVHPSSTTKPKIPFKSPKLQSCSSAAQTSTKTMGEMDFVMDGATQSLIQRHLQPNCCLCNQESFDKNFQGSNSGQPCWHRHETFYTHESRDGEPVETMKQTCEIRTAAPEPDGQEEECTEGFFQTGGNQVDGETRVMESDSGNDEAFAGIFV</sequence>
<proteinExistence type="predicted"/>
<dbReference type="GeneID" id="25296928"/>
<gene>
    <name evidence="2" type="ORF">Z518_08857</name>
</gene>
<feature type="region of interest" description="Disordered" evidence="1">
    <location>
        <begin position="1"/>
        <end position="20"/>
    </location>
</feature>
<dbReference type="Proteomes" id="UP000053617">
    <property type="component" value="Unassembled WGS sequence"/>
</dbReference>
<reference evidence="2 3" key="1">
    <citation type="submission" date="2015-01" db="EMBL/GenBank/DDBJ databases">
        <title>The Genome Sequence of Rhinocladiella mackenzie CBS 650.93.</title>
        <authorList>
            <consortium name="The Broad Institute Genomics Platform"/>
            <person name="Cuomo C."/>
            <person name="de Hoog S."/>
            <person name="Gorbushina A."/>
            <person name="Stielow B."/>
            <person name="Teixiera M."/>
            <person name="Abouelleil A."/>
            <person name="Chapman S.B."/>
            <person name="Priest M."/>
            <person name="Young S.K."/>
            <person name="Wortman J."/>
            <person name="Nusbaum C."/>
            <person name="Birren B."/>
        </authorList>
    </citation>
    <scope>NUCLEOTIDE SEQUENCE [LARGE SCALE GENOMIC DNA]</scope>
    <source>
        <strain evidence="2 3">CBS 650.93</strain>
    </source>
</reference>
<evidence type="ECO:0000313" key="2">
    <source>
        <dbReference type="EMBL" id="KIX02914.1"/>
    </source>
</evidence>